<feature type="domain" description="Thyroglobulin type-1" evidence="6">
    <location>
        <begin position="112"/>
        <end position="151"/>
    </location>
</feature>
<feature type="domain" description="Antistasin-like" evidence="7">
    <location>
        <begin position="2569"/>
        <end position="2594"/>
    </location>
</feature>
<dbReference type="Pfam" id="PF23334">
    <property type="entry name" value="VWC2L_2nd"/>
    <property type="match status" value="1"/>
</dbReference>
<dbReference type="KEGG" id="bfo:118410791"/>
<evidence type="ECO:0000256" key="3">
    <source>
        <dbReference type="ARBA" id="ARBA00023157"/>
    </source>
</evidence>
<feature type="domain" description="VWFC" evidence="5">
    <location>
        <begin position="1289"/>
        <end position="1351"/>
    </location>
</feature>
<dbReference type="InterPro" id="IPR008197">
    <property type="entry name" value="WAP_dom"/>
</dbReference>
<dbReference type="CDD" id="cd00191">
    <property type="entry name" value="TY"/>
    <property type="match status" value="7"/>
</dbReference>
<feature type="domain" description="Antistasin-like" evidence="7">
    <location>
        <begin position="2066"/>
        <end position="2091"/>
    </location>
</feature>
<feature type="domain" description="VWFC" evidence="5">
    <location>
        <begin position="1602"/>
        <end position="1664"/>
    </location>
</feature>
<dbReference type="SUPFAM" id="SSF57610">
    <property type="entry name" value="Thyroglobulin type-1 domain"/>
    <property type="match status" value="7"/>
</dbReference>
<proteinExistence type="predicted"/>
<accession>A0A9J7KQW2</accession>
<feature type="domain" description="WAP" evidence="8">
    <location>
        <begin position="1848"/>
        <end position="1897"/>
    </location>
</feature>
<feature type="domain" description="Antistasin-like" evidence="7">
    <location>
        <begin position="2425"/>
        <end position="2453"/>
    </location>
</feature>
<feature type="domain" description="VWFC" evidence="5">
    <location>
        <begin position="1222"/>
        <end position="1284"/>
    </location>
</feature>
<feature type="domain" description="WAP" evidence="8">
    <location>
        <begin position="830"/>
        <end position="880"/>
    </location>
</feature>
<dbReference type="GO" id="GO:0005576">
    <property type="term" value="C:extracellular region"/>
    <property type="evidence" value="ECO:0007669"/>
    <property type="project" value="InterPro"/>
</dbReference>
<dbReference type="PROSITE" id="PS01208">
    <property type="entry name" value="VWFC_1"/>
    <property type="match status" value="2"/>
</dbReference>
<reference evidence="10 11" key="2">
    <citation type="submission" date="2025-04" db="UniProtKB">
        <authorList>
            <consortium name="RefSeq"/>
        </authorList>
    </citation>
    <scope>IDENTIFICATION</scope>
    <source>
        <strain evidence="10 11">S238N-H82</strain>
        <tissue evidence="10 11">Testes</tissue>
    </source>
</reference>
<evidence type="ECO:0000313" key="10">
    <source>
        <dbReference type="RefSeq" id="XP_035668491.1"/>
    </source>
</evidence>
<dbReference type="SMART" id="SM00217">
    <property type="entry name" value="WAP"/>
    <property type="match status" value="14"/>
</dbReference>
<feature type="domain" description="Thyroglobulin type-1" evidence="6">
    <location>
        <begin position="2830"/>
        <end position="2900"/>
    </location>
</feature>
<dbReference type="GeneID" id="118410791"/>
<feature type="domain" description="Antistasin-like" evidence="7">
    <location>
        <begin position="1968"/>
        <end position="1993"/>
    </location>
</feature>
<dbReference type="SMART" id="SM00214">
    <property type="entry name" value="VWC"/>
    <property type="match status" value="18"/>
</dbReference>
<feature type="domain" description="WAP" evidence="8">
    <location>
        <begin position="772"/>
        <end position="829"/>
    </location>
</feature>
<feature type="domain" description="Antistasin-like" evidence="7">
    <location>
        <begin position="2164"/>
        <end position="2189"/>
    </location>
</feature>
<evidence type="ECO:0000259" key="6">
    <source>
        <dbReference type="PROSITE" id="PS51162"/>
    </source>
</evidence>
<feature type="domain" description="Thyroglobulin type-1" evidence="6">
    <location>
        <begin position="3146"/>
        <end position="3213"/>
    </location>
</feature>
<feature type="domain" description="WAP" evidence="8">
    <location>
        <begin position="315"/>
        <end position="365"/>
    </location>
</feature>
<dbReference type="PROSITE" id="PS51390">
    <property type="entry name" value="WAP"/>
    <property type="match status" value="14"/>
</dbReference>
<feature type="disulfide bond" evidence="4">
    <location>
        <begin position="410"/>
        <end position="417"/>
    </location>
</feature>
<dbReference type="SUPFAM" id="SSF57262">
    <property type="entry name" value="Leech antihemostatic proteins"/>
    <property type="match status" value="15"/>
</dbReference>
<feature type="domain" description="Thyroglobulin type-1" evidence="6">
    <location>
        <begin position="447"/>
        <end position="506"/>
    </location>
</feature>
<feature type="domain" description="WAP" evidence="8">
    <location>
        <begin position="559"/>
        <end position="605"/>
    </location>
</feature>
<feature type="disulfide bond" evidence="4">
    <location>
        <begin position="486"/>
        <end position="506"/>
    </location>
</feature>
<feature type="domain" description="Antistasin-like" evidence="7">
    <location>
        <begin position="2229"/>
        <end position="2254"/>
    </location>
</feature>
<dbReference type="Proteomes" id="UP000001554">
    <property type="component" value="Chromosome 3"/>
</dbReference>
<feature type="disulfide bond" evidence="4">
    <location>
        <begin position="2871"/>
        <end position="2878"/>
    </location>
</feature>
<comment type="caution">
    <text evidence="4">Lacks conserved residue(s) required for the propagation of feature annotation.</text>
</comment>
<feature type="disulfide bond" evidence="4">
    <location>
        <begin position="2880"/>
        <end position="2900"/>
    </location>
</feature>
<dbReference type="SMART" id="SM00215">
    <property type="entry name" value="VWC_out"/>
    <property type="match status" value="12"/>
</dbReference>
<dbReference type="OrthoDB" id="10021323at2759"/>
<feature type="domain" description="Antistasin-like" evidence="7">
    <location>
        <begin position="2034"/>
        <end position="2059"/>
    </location>
</feature>
<evidence type="ECO:0000313" key="11">
    <source>
        <dbReference type="RefSeq" id="XP_035668493.1"/>
    </source>
</evidence>
<dbReference type="Gene3D" id="6.20.200.20">
    <property type="match status" value="6"/>
</dbReference>
<evidence type="ECO:0000259" key="5">
    <source>
        <dbReference type="PROSITE" id="PS50184"/>
    </source>
</evidence>
<evidence type="ECO:0000259" key="8">
    <source>
        <dbReference type="PROSITE" id="PS51390"/>
    </source>
</evidence>
<sequence length="3255" mass="356764">MLLLLSALLVTAAAVTPTINQADIKFPQPCWNDKSTIPTFLHHGSPMYLSGEFVPRCDDHGMYDSVQCHGVECWCVSPCGEEIENTRTTDWPVCETRQPPCRDLESFSGSTPSCDKHGFFLAQQCDGDECWCVTKCGQEISGSRTQGNPRCSQFFKREKTRQSRPNVCPDGDSPQRCSREDICEHLTCPGFPDALCKPNKCEGCRPEFFNNKGKKITCNDEKLGMCPAVFEVETSEHCEPECSSDSDCPGAHKCCFSGCTTQCLAPSTEKFGSCPLESSFEDMSCEVRCNSDWDCAHSEKCCSNGCGQVCVSPTVHEKPSQCPAMWQISEEICNDVSLMCESDRDCVEDSRCCSTKCGKRCTSITTTVLPPCEEERTTIPTTTFGGVSLPVLGHWYPTCNSSGFHTPKQCHPTSGLCWCVDACGRPIDGTHTYEDLECTPRNAPCHEAKSNLLRPGLRPLLGAFKPRCMEDGFFETKQCQGSMCWCVDKCGHEVPNTRGHLKDVTCDQCPDNQRAFHCPKNPCDDVTCPEYPEARCFPSICGGCKAEFFIEQGKKVQCNVVKNHTCPLTSDMPQTCETECAHDGECPGTHKCCSNGCASVCVSPITEERPGSCPAITFSDIGSCSTTCYSDSECSGVSKCCFNGCGKTCVHPEPVVHEGECPVQWEKTCTTEENQCEVDNDCIGSQRCCDSGCGLRCIYPTQTRTITSDIQSIAVNAIFTATITREMTSGQCPHPDNLECDHLSECLQDEDCTDGSICCSNGCGFTCTPPWTMEKYGQCPMTSAAFDKIGCSLECDGGMCNHQCSDDGDCPGFSKCCMDGCTRVCVNPWMFVRDGQCPMWTQEDIQECSSSSECSIDTDCSSEQKCCNTPCGGTVCRKPVTESLDTCTFQGSVHHHGDMWSPDVCTICKCVTGVTRCTPLHCDAIPAGCTAVHVDGQCCPSIQCETSAEADWCEDERMVRHMHGERWSLDSCSYCECIHGQITCSQYTCTSDQLRNTTGCTVKHVPGRCCPEVICQDRCIDHYGHLRYENDMWYVDACTMCSCVNGKTECTDERSSCQLPDKLHPDCTLEKVPGQCCPNVYCPVEGRKMSCSLEDREVGHQSSWRPNSCTMCECRDGQDFCANIDCPAFTNPLFSDCIKVYVKGQCCPETICNKAEVCTWEGQTFFDGEMWQPETCSTCQCVGGTTRCVQTTCPVTPPGCQAVPVNGKCCPDIVCQPHHHSPVCKDTEVMHHEGDSWHESDCQVCTCRNGATTCTTMDCPVTEAAPGCHLMQVPGRCCPMQICRHIDESSCTVVETELTYQHSATWQEDSCTTCACVKGVISCMQQTCTVPREGCIVEEVEGQCCPTVTCPKEKLGSCPIPLFDFLYESDDCTDECEEDTDCMGSSKCCYNGCSRMCAKPWIDSCVDSSGRQRSSGDAWQQDACTMCSCVNNQSVCTQQECPRAPNGCTTRHVEGQCCPTIICEEQENKATCMVEGVTYTHGSSWSPDNCTTCTCVFGRSDCDRMECPAMQRTGCRSVYIPGQCCPETFCQEAGSCMVEGVMYLDGESFHTDACTTCHCRKGQTFCQAQSCPAIPDGCQPITTETTDPQCCPNITCPLQSANTCQYRGIHYRSGEQWMSDACTMCTCDNQQVICNTTGCPKMSFAPGCRAVRVAGQCCPNIVCRDVHSCLEGGVKFLNGEQWQNDSCTSCRCEHGRTICSSTSCAPAPTGCQFGERVPGQCCPNVVCPTQTGPTCTDTIELEETQFSHGESWQRDPCTTCTCMNGRVRCHTQSCPMTVEHGCRAVHVQGQCCPNVVCNQGKVGQCPVVSPTLTEEMSMTDSCVTDSDCAGTTKCCHNGYAFTCMRPWILEKPGVCPAMAPYTSPSTECNVECSSDMDCVDSHKCCGDGCIRTCVPAVDMSVQQTFTRQQTGSKSGRCPNLMQTYWTPLMCISECSDDMDCDGEDKCCSTGCGQVCFSPVEDTTVTDICEPVTCRMSCKYGYATDSQGCDICLCKKPESECDRLDKCKMYCPYGYSTDTEGCEICRCKAPVLKTCEPFTCPLTCMNGLATNKFGCEICQCKAPVEECTPLDCALQCPYGLATDVDGCDICQCKKLVTVSCEAVSCAKQCIYGFATDTNGCQICECKKPENLCESVSCEMECQHGFATDSEGCEICRCQLPTSHTCQPLMCSLDCEAGLATDMYGCEICRCKKSESECEVPSCEFECDYGFATDNTGCQICKCKLPTEHICKENICSMDCKFGFATDVFGCDICKCKKPDFECEDVNCRLFCPHGFATNKEGCEVCQCRKPVKTTCQPITCTEHCEFGFMTDSYGCEMCQCKKNPSECEFFEGCSLDCTFGWATDNHGCDICRCKPPVAITCKPVKCRMLCHHGWATDEYGCDTCKCRVPPTESLCEELTCSISCPFGYATDEQGCQVCKCKLPTPCQALGTEMCDLTCEHGFMTDEAGCQICQCQQRSSRCPELDRDCRMDCPWGWSTNEEGCIICQCKRPSVCTPLTEQTCPLTCVEGYATNTFGCEICKCKPSAVSEVCQTDVSLCKIFCPYGFMTNQDGCETCECRLPTSVQITSVCRNRPCHKFCPHGFLTDSSGCQTCTCAELPEQVCPHIKYGTFGRCVDECSHDDMCAPNQLCCSNGCARTCMESVSAHCIDEMGESHTQGSTWERDSCTVCSCMNGEVTCHTSKCMPVPHGCQPVHTPGHCCPAFDCPIMERKCSKEGQYWQEDVCTNCTCQSGKAICVAQACPQVPSGCKPIFSDSECCPRFECHDSCMTQSGSVIPHGQTYNVDKCTSCVCHHGKSVCTPTVCPMPHPDCDVVHVEGACCPTVVCTHIEKKRPCHFALQKIPSLMLMGQTVPMTGEFVPQCDINGYYNATQCHSSTGYCWCVDRFGGEIPGSRVHHSTPICKPSTCVHHGHMYREGDQWQRDTCTTCTCVGGQAMCHSDTCAPTPAGCTPIIAEGQCCPQFVCDEKCIDIEGKEWSIGESWLIEHCTHCTCARGDIKCRVEQCPHTEAESGCQVIPSEGQCCSSQTMCDNECESSHVAHCLKNPCLTATCPGFPDAICKPNYCGSCKALWVDRFDQEVVCQTTGPCDATVTKRTNWNTMWNPRCAVNGFYTPKQCDSEGSCWCVGRDGELMPGTRKEDGSTVECIDEPPCWKEQQDIQTLVSQGHDITRDPQCDTRGYYKSHQCDPVTNKCWCVEKDGHVVPGSETTTHQKLSCSKPCFGQKPQKETCTEYGSCSGNNFCHILPGKSQGYCCKPRA</sequence>
<keyword evidence="3 4" id="KW-1015">Disulfide bond</keyword>
<dbReference type="PANTHER" id="PTHR46439:SF1">
    <property type="entry name" value="CYSTEINE-RICH MOTOR NEURON 1 PROTEIN"/>
    <property type="match status" value="1"/>
</dbReference>
<dbReference type="SUPFAM" id="SSF57256">
    <property type="entry name" value="Elafin-like"/>
    <property type="match status" value="12"/>
</dbReference>
<feature type="domain" description="VWFC" evidence="5">
    <location>
        <begin position="2964"/>
        <end position="3028"/>
    </location>
</feature>
<feature type="domain" description="Antistasin-like" evidence="7">
    <location>
        <begin position="2099"/>
        <end position="2124"/>
    </location>
</feature>
<dbReference type="InterPro" id="IPR004094">
    <property type="entry name" value="Antistasin-like"/>
</dbReference>
<feature type="domain" description="Antistasin-like" evidence="7">
    <location>
        <begin position="2493"/>
        <end position="2521"/>
    </location>
</feature>
<dbReference type="InterPro" id="IPR036645">
    <property type="entry name" value="Elafin-like_sf"/>
</dbReference>
<feature type="domain" description="VWFC" evidence="5">
    <location>
        <begin position="1017"/>
        <end position="1083"/>
    </location>
</feature>
<feature type="domain" description="VWFC" evidence="5">
    <location>
        <begin position="1403"/>
        <end position="1464"/>
    </location>
</feature>
<feature type="domain" description="VWFC" evidence="5">
    <location>
        <begin position="885"/>
        <end position="945"/>
    </location>
</feature>
<dbReference type="PANTHER" id="PTHR46439">
    <property type="entry name" value="CYSTEINE-RICH MOTOR NEURON 1 PROTEIN"/>
    <property type="match status" value="1"/>
</dbReference>
<feature type="domain" description="Antistasin-like" evidence="7">
    <location>
        <begin position="2360"/>
        <end position="2385"/>
    </location>
</feature>
<feature type="disulfide bond" evidence="4">
    <location>
        <begin position="3183"/>
        <end position="3190"/>
    </location>
</feature>
<dbReference type="SMART" id="SM00211">
    <property type="entry name" value="TY"/>
    <property type="match status" value="7"/>
</dbReference>
<feature type="domain" description="Antistasin-like" evidence="7">
    <location>
        <begin position="2460"/>
        <end position="2487"/>
    </location>
</feature>
<evidence type="ECO:0000256" key="2">
    <source>
        <dbReference type="ARBA" id="ARBA00022737"/>
    </source>
</evidence>
<keyword evidence="2" id="KW-0677">Repeat</keyword>
<feature type="domain" description="Thyroglobulin type-1" evidence="6">
    <location>
        <begin position="3082"/>
        <end position="3143"/>
    </location>
</feature>
<dbReference type="Pfam" id="PF02822">
    <property type="entry name" value="Antistasin"/>
    <property type="match status" value="18"/>
</dbReference>
<reference evidence="9" key="1">
    <citation type="journal article" date="2020" name="Nat. Ecol. Evol.">
        <title>Deeply conserved synteny resolves early events in vertebrate evolution.</title>
        <authorList>
            <person name="Simakov O."/>
            <person name="Marletaz F."/>
            <person name="Yue J.X."/>
            <person name="O'Connell B."/>
            <person name="Jenkins J."/>
            <person name="Brandt A."/>
            <person name="Calef R."/>
            <person name="Tung C.H."/>
            <person name="Huang T.K."/>
            <person name="Schmutz J."/>
            <person name="Satoh N."/>
            <person name="Yu J.K."/>
            <person name="Putnam N.H."/>
            <person name="Green R.E."/>
            <person name="Rokhsar D.S."/>
        </authorList>
    </citation>
    <scope>NUCLEOTIDE SEQUENCE [LARGE SCALE GENOMIC DNA]</scope>
    <source>
        <strain evidence="9">S238N-H82</strain>
    </source>
</reference>
<dbReference type="GO" id="GO:0004867">
    <property type="term" value="F:serine-type endopeptidase inhibitor activity"/>
    <property type="evidence" value="ECO:0007669"/>
    <property type="project" value="InterPro"/>
</dbReference>
<dbReference type="SUPFAM" id="SSF57603">
    <property type="entry name" value="FnI-like domain"/>
    <property type="match status" value="15"/>
</dbReference>
<dbReference type="OMA" id="RDKCCAT"/>
<evidence type="ECO:0000313" key="9">
    <source>
        <dbReference type="Proteomes" id="UP000001554"/>
    </source>
</evidence>
<keyword evidence="1" id="KW-0732">Signal</keyword>
<feature type="domain" description="VWFC" evidence="5">
    <location>
        <begin position="2903"/>
        <end position="2963"/>
    </location>
</feature>
<feature type="domain" description="VWFC" evidence="5">
    <location>
        <begin position="2644"/>
        <end position="2705"/>
    </location>
</feature>
<dbReference type="CDD" id="cd00199">
    <property type="entry name" value="WAP"/>
    <property type="match status" value="1"/>
</dbReference>
<dbReference type="Pfam" id="PF00093">
    <property type="entry name" value="VWC"/>
    <property type="match status" value="8"/>
</dbReference>
<name>A0A9J7KQW2_BRAFL</name>
<feature type="domain" description="Antistasin-like" evidence="7">
    <location>
        <begin position="2261"/>
        <end position="2286"/>
    </location>
</feature>
<dbReference type="InterPro" id="IPR036857">
    <property type="entry name" value="Thyroglobulin_1_sf"/>
</dbReference>
<feature type="domain" description="WAP" evidence="8">
    <location>
        <begin position="654"/>
        <end position="701"/>
    </location>
</feature>
<evidence type="ECO:0000256" key="4">
    <source>
        <dbReference type="PROSITE-ProRule" id="PRU00500"/>
    </source>
</evidence>
<dbReference type="PROSITE" id="PS00484">
    <property type="entry name" value="THYROGLOBULIN_1_1"/>
    <property type="match status" value="3"/>
</dbReference>
<dbReference type="Gene3D" id="4.10.75.10">
    <property type="entry name" value="Elafin-like"/>
    <property type="match status" value="14"/>
</dbReference>
<keyword evidence="9" id="KW-1185">Reference proteome</keyword>
<feature type="domain" description="WAP" evidence="8">
    <location>
        <begin position="2594"/>
        <end position="2642"/>
    </location>
</feature>
<dbReference type="SMART" id="SM00286">
    <property type="entry name" value="PTI"/>
    <property type="match status" value="4"/>
</dbReference>
<feature type="domain" description="VWFC" evidence="5">
    <location>
        <begin position="1470"/>
        <end position="1531"/>
    </location>
</feature>
<dbReference type="PROSITE" id="PS50184">
    <property type="entry name" value="VWFC_2"/>
    <property type="match status" value="18"/>
</dbReference>
<dbReference type="RefSeq" id="XP_035668493.1">
    <property type="nucleotide sequence ID" value="XM_035812600.1"/>
</dbReference>
<feature type="domain" description="WAP" evidence="8">
    <location>
        <begin position="1910"/>
        <end position="1959"/>
    </location>
</feature>
<feature type="domain" description="Thyroglobulin type-1" evidence="6">
    <location>
        <begin position="27"/>
        <end position="101"/>
    </location>
</feature>
<feature type="domain" description="WAP" evidence="8">
    <location>
        <begin position="219"/>
        <end position="266"/>
    </location>
</feature>
<dbReference type="InterPro" id="IPR052624">
    <property type="entry name" value="CRIM1"/>
</dbReference>
<feature type="domain" description="WAP" evidence="8">
    <location>
        <begin position="267"/>
        <end position="314"/>
    </location>
</feature>
<feature type="domain" description="WAP" evidence="8">
    <location>
        <begin position="1351"/>
        <end position="1401"/>
    </location>
</feature>
<dbReference type="InterPro" id="IPR000716">
    <property type="entry name" value="Thyroglobulin_1"/>
</dbReference>
<feature type="domain" description="VWFC" evidence="5">
    <location>
        <begin position="2713"/>
        <end position="2763"/>
    </location>
</feature>
<dbReference type="PROSITE" id="PS51162">
    <property type="entry name" value="THYROGLOBULIN_1_2"/>
    <property type="match status" value="7"/>
</dbReference>
<dbReference type="Pfam" id="PF00095">
    <property type="entry name" value="WAP"/>
    <property type="match status" value="14"/>
</dbReference>
<feature type="domain" description="Antistasin-like" evidence="7">
    <location>
        <begin position="2394"/>
        <end position="2419"/>
    </location>
</feature>
<feature type="domain" description="Antistasin-like" evidence="7">
    <location>
        <begin position="2326"/>
        <end position="2352"/>
    </location>
</feature>
<feature type="domain" description="Antistasin-like" evidence="7">
    <location>
        <begin position="2000"/>
        <end position="2026"/>
    </location>
</feature>
<feature type="domain" description="VWFC" evidence="5">
    <location>
        <begin position="1156"/>
        <end position="1216"/>
    </location>
</feature>
<feature type="domain" description="Antistasin-like" evidence="7">
    <location>
        <begin position="2530"/>
        <end position="2557"/>
    </location>
</feature>
<feature type="domain" description="Antistasin-like" evidence="7">
    <location>
        <begin position="2131"/>
        <end position="2156"/>
    </location>
</feature>
<feature type="domain" description="Antistasin-like" evidence="7">
    <location>
        <begin position="2294"/>
        <end position="2319"/>
    </location>
</feature>
<feature type="domain" description="VWFC" evidence="5">
    <location>
        <begin position="1667"/>
        <end position="1728"/>
    </location>
</feature>
<organism evidence="9 11">
    <name type="scientific">Branchiostoma floridae</name>
    <name type="common">Florida lancelet</name>
    <name type="synonym">Amphioxus</name>
    <dbReference type="NCBI Taxonomy" id="7739"/>
    <lineage>
        <taxon>Eukaryota</taxon>
        <taxon>Metazoa</taxon>
        <taxon>Chordata</taxon>
        <taxon>Cephalochordata</taxon>
        <taxon>Leptocardii</taxon>
        <taxon>Amphioxiformes</taxon>
        <taxon>Branchiostomatidae</taxon>
        <taxon>Branchiostoma</taxon>
    </lineage>
</organism>
<feature type="domain" description="WAP" evidence="8">
    <location>
        <begin position="606"/>
        <end position="653"/>
    </location>
</feature>
<dbReference type="Gene3D" id="2.10.70.10">
    <property type="entry name" value="Complement Module, domain 1"/>
    <property type="match status" value="7"/>
</dbReference>
<feature type="domain" description="VWFC" evidence="5">
    <location>
        <begin position="1089"/>
        <end position="1153"/>
    </location>
</feature>
<dbReference type="Gene3D" id="2.10.22.10">
    <property type="entry name" value="Antistasin, domain 1"/>
    <property type="match status" value="18"/>
</dbReference>
<feature type="domain" description="Thyroglobulin type-1" evidence="6">
    <location>
        <begin position="369"/>
        <end position="445"/>
    </location>
</feature>
<dbReference type="PROSITE" id="PS51252">
    <property type="entry name" value="ANTISTASIN"/>
    <property type="match status" value="19"/>
</dbReference>
<feature type="domain" description="WAP" evidence="8">
    <location>
        <begin position="725"/>
        <end position="771"/>
    </location>
</feature>
<protein>
    <submittedName>
        <fullName evidence="10">Zonadhesin-like isoform X1</fullName>
    </submittedName>
    <submittedName>
        <fullName evidence="11">Zonadhesin-like isoform X2</fullName>
    </submittedName>
</protein>
<dbReference type="InterPro" id="IPR001007">
    <property type="entry name" value="VWF_dom"/>
</dbReference>
<feature type="domain" description="Antistasin-like" evidence="7">
    <location>
        <begin position="2189"/>
        <end position="2221"/>
    </location>
</feature>
<evidence type="ECO:0000259" key="7">
    <source>
        <dbReference type="PROSITE" id="PS51252"/>
    </source>
</evidence>
<evidence type="ECO:0000256" key="1">
    <source>
        <dbReference type="ARBA" id="ARBA00022729"/>
    </source>
</evidence>
<dbReference type="InterPro" id="IPR011061">
    <property type="entry name" value="Hirudin/antistatin"/>
</dbReference>
<feature type="domain" description="VWFC" evidence="5">
    <location>
        <begin position="1534"/>
        <end position="1597"/>
    </location>
</feature>
<dbReference type="RefSeq" id="XP_035668491.1">
    <property type="nucleotide sequence ID" value="XM_035812598.1"/>
</dbReference>
<gene>
    <name evidence="10 11" type="primary">LOC118410791</name>
</gene>
<feature type="domain" description="VWFC" evidence="5">
    <location>
        <begin position="1733"/>
        <end position="1798"/>
    </location>
</feature>
<feature type="domain" description="VWFC" evidence="5">
    <location>
        <begin position="953"/>
        <end position="1016"/>
    </location>
</feature>
<feature type="domain" description="WAP" evidence="8">
    <location>
        <begin position="1798"/>
        <end position="1847"/>
    </location>
</feature>
<feature type="domain" description="VWFC" evidence="5">
    <location>
        <begin position="2764"/>
        <end position="2825"/>
    </location>
</feature>